<dbReference type="WBParaSite" id="JU765_v2.g14298.t1">
    <property type="protein sequence ID" value="JU765_v2.g14298.t1"/>
    <property type="gene ID" value="JU765_v2.g14298"/>
</dbReference>
<accession>A0AC34Q9R6</accession>
<proteinExistence type="predicted"/>
<organism evidence="1 2">
    <name type="scientific">Panagrolaimus sp. JU765</name>
    <dbReference type="NCBI Taxonomy" id="591449"/>
    <lineage>
        <taxon>Eukaryota</taxon>
        <taxon>Metazoa</taxon>
        <taxon>Ecdysozoa</taxon>
        <taxon>Nematoda</taxon>
        <taxon>Chromadorea</taxon>
        <taxon>Rhabditida</taxon>
        <taxon>Tylenchina</taxon>
        <taxon>Panagrolaimomorpha</taxon>
        <taxon>Panagrolaimoidea</taxon>
        <taxon>Panagrolaimidae</taxon>
        <taxon>Panagrolaimus</taxon>
    </lineage>
</organism>
<sequence length="223" mass="25597">MNPLCDAISVEIEQNKRIADWARKAHKRCVEFLDEMFAQDMGFRTDETIDGIDIRKEGVKTFGGPIMSELVDRFRAKLDNKLNSSQSQWISRKKYYAYSAHDVSLSRLYAALGLDYDRIGRPELADAFLIELWMDKNDKNSTVVKVIHLRKGKEPRDISKEVSGCKDTKEGCSFEEFAARSVFAPSTGEFCDSSLPSQTKIHYKRQFYPDNGLVPRIFDTVYL</sequence>
<dbReference type="Proteomes" id="UP000887576">
    <property type="component" value="Unplaced"/>
</dbReference>
<evidence type="ECO:0000313" key="2">
    <source>
        <dbReference type="WBParaSite" id="JU765_v2.g14298.t1"/>
    </source>
</evidence>
<reference evidence="2" key="1">
    <citation type="submission" date="2022-11" db="UniProtKB">
        <authorList>
            <consortium name="WormBaseParasite"/>
        </authorList>
    </citation>
    <scope>IDENTIFICATION</scope>
</reference>
<name>A0AC34Q9R6_9BILA</name>
<protein>
    <submittedName>
        <fullName evidence="2">Acid phosphatase</fullName>
    </submittedName>
</protein>
<evidence type="ECO:0000313" key="1">
    <source>
        <dbReference type="Proteomes" id="UP000887576"/>
    </source>
</evidence>